<evidence type="ECO:0000313" key="10">
    <source>
        <dbReference type="Proteomes" id="UP001500279"/>
    </source>
</evidence>
<gene>
    <name evidence="9" type="primary">ybiX</name>
    <name evidence="9" type="ORF">GCM10009107_48860</name>
</gene>
<keyword evidence="10" id="KW-1185">Reference proteome</keyword>
<proteinExistence type="inferred from homology"/>
<keyword evidence="2 7" id="KW-0479">Metal-binding</keyword>
<dbReference type="InterPro" id="IPR044862">
    <property type="entry name" value="Pro_4_hyd_alph_FE2OG_OXY"/>
</dbReference>
<dbReference type="InterPro" id="IPR006620">
    <property type="entry name" value="Pro_4_hyd_alph"/>
</dbReference>
<feature type="domain" description="Fe2OG dioxygenase" evidence="8">
    <location>
        <begin position="78"/>
        <end position="177"/>
    </location>
</feature>
<feature type="binding site" evidence="7">
    <location>
        <position position="96"/>
    </location>
    <ligand>
        <name>Fe cation</name>
        <dbReference type="ChEBI" id="CHEBI:24875"/>
    </ligand>
</feature>
<evidence type="ECO:0000256" key="2">
    <source>
        <dbReference type="ARBA" id="ARBA00022723"/>
    </source>
</evidence>
<dbReference type="NCBIfam" id="NF003974">
    <property type="entry name" value="PRK05467.1-3"/>
    <property type="match status" value="1"/>
</dbReference>
<evidence type="ECO:0000259" key="8">
    <source>
        <dbReference type="PROSITE" id="PS51471"/>
    </source>
</evidence>
<dbReference type="InterPro" id="IPR041097">
    <property type="entry name" value="PKHD_C"/>
</dbReference>
<dbReference type="EMBL" id="BAAAEW010000037">
    <property type="protein sequence ID" value="GAA0763494.1"/>
    <property type="molecule type" value="Genomic_DNA"/>
</dbReference>
<dbReference type="PANTHER" id="PTHR41536:SF1">
    <property type="entry name" value="PKHD-TYPE HYDROXYLASE YBIX"/>
    <property type="match status" value="1"/>
</dbReference>
<comment type="cofactor">
    <cofactor evidence="1 7">
        <name>L-ascorbate</name>
        <dbReference type="ChEBI" id="CHEBI:38290"/>
    </cofactor>
</comment>
<evidence type="ECO:0000256" key="4">
    <source>
        <dbReference type="ARBA" id="ARBA00022964"/>
    </source>
</evidence>
<dbReference type="PROSITE" id="PS51471">
    <property type="entry name" value="FE2OG_OXY"/>
    <property type="match status" value="1"/>
</dbReference>
<reference evidence="10" key="1">
    <citation type="journal article" date="2019" name="Int. J. Syst. Evol. Microbiol.">
        <title>The Global Catalogue of Microorganisms (GCM) 10K type strain sequencing project: providing services to taxonomists for standard genome sequencing and annotation.</title>
        <authorList>
            <consortium name="The Broad Institute Genomics Platform"/>
            <consortium name="The Broad Institute Genome Sequencing Center for Infectious Disease"/>
            <person name="Wu L."/>
            <person name="Ma J."/>
        </authorList>
    </citation>
    <scope>NUCLEOTIDE SEQUENCE [LARGE SCALE GENOMIC DNA]</scope>
    <source>
        <strain evidence="10">JCM 15503</strain>
    </source>
</reference>
<feature type="binding site" evidence="7">
    <location>
        <position position="168"/>
    </location>
    <ligand>
        <name>2-oxoglutarate</name>
        <dbReference type="ChEBI" id="CHEBI:16810"/>
    </ligand>
</feature>
<dbReference type="NCBIfam" id="NF003975">
    <property type="entry name" value="PRK05467.1-4"/>
    <property type="match status" value="1"/>
</dbReference>
<evidence type="ECO:0000256" key="3">
    <source>
        <dbReference type="ARBA" id="ARBA00022896"/>
    </source>
</evidence>
<dbReference type="RefSeq" id="WP_141289982.1">
    <property type="nucleotide sequence ID" value="NZ_BAAAEW010000037.1"/>
</dbReference>
<evidence type="ECO:0000313" key="9">
    <source>
        <dbReference type="EMBL" id="GAA0763494.1"/>
    </source>
</evidence>
<comment type="cofactor">
    <cofactor evidence="7">
        <name>Fe(2+)</name>
        <dbReference type="ChEBI" id="CHEBI:29033"/>
    </cofactor>
    <text evidence="7">Binds 1 Fe(2+) ion per subunit.</text>
</comment>
<evidence type="ECO:0000256" key="1">
    <source>
        <dbReference type="ARBA" id="ARBA00001961"/>
    </source>
</evidence>
<keyword evidence="6 7" id="KW-0408">Iron</keyword>
<dbReference type="Gene3D" id="4.10.860.20">
    <property type="entry name" value="Rabenosyn, Rab binding domain"/>
    <property type="match status" value="1"/>
</dbReference>
<sequence length="225" mass="24978">MLLHIPQVLTPDELQTLNARLDGGSWVDGRASVGPQGAQVKRNRQLDDKSPLAAELSQFVTRALLRHPMFLSAALPLEILPPYFNRYSGGEHYGDHVDGAIRYLPSGKALRTDVSATLFLAEPESYEGGDLVVRDTYGEHLVKLPAGDLVLYPSTSIHHVEPVTGGERQCAFLWLQSMIRDDAQRAALYELDQAIQSLRGRIGDCPETVTLTGHYHNLLRRWADV</sequence>
<keyword evidence="4 7" id="KW-0223">Dioxygenase</keyword>
<dbReference type="Gene3D" id="2.60.120.620">
    <property type="entry name" value="q2cbj1_9rhob like domain"/>
    <property type="match status" value="1"/>
</dbReference>
<dbReference type="Proteomes" id="UP001500279">
    <property type="component" value="Unassembled WGS sequence"/>
</dbReference>
<organism evidence="9 10">
    <name type="scientific">Ideonella azotifigens</name>
    <dbReference type="NCBI Taxonomy" id="513160"/>
    <lineage>
        <taxon>Bacteria</taxon>
        <taxon>Pseudomonadati</taxon>
        <taxon>Pseudomonadota</taxon>
        <taxon>Betaproteobacteria</taxon>
        <taxon>Burkholderiales</taxon>
        <taxon>Sphaerotilaceae</taxon>
        <taxon>Ideonella</taxon>
    </lineage>
</organism>
<feature type="binding site" evidence="7">
    <location>
        <position position="98"/>
    </location>
    <ligand>
        <name>Fe cation</name>
        <dbReference type="ChEBI" id="CHEBI:24875"/>
    </ligand>
</feature>
<comment type="caution">
    <text evidence="9">The sequence shown here is derived from an EMBL/GenBank/DDBJ whole genome shotgun (WGS) entry which is preliminary data.</text>
</comment>
<feature type="binding site" evidence="7">
    <location>
        <position position="158"/>
    </location>
    <ligand>
        <name>Fe cation</name>
        <dbReference type="ChEBI" id="CHEBI:24875"/>
    </ligand>
</feature>
<dbReference type="Pfam" id="PF18331">
    <property type="entry name" value="PKHD_C"/>
    <property type="match status" value="1"/>
</dbReference>
<accession>A0ABP3VNX7</accession>
<name>A0ABP3VNX7_9BURK</name>
<dbReference type="InterPro" id="IPR005123">
    <property type="entry name" value="Oxoglu/Fe-dep_dioxygenase_dom"/>
</dbReference>
<keyword evidence="5 7" id="KW-0560">Oxidoreductase</keyword>
<evidence type="ECO:0000256" key="7">
    <source>
        <dbReference type="HAMAP-Rule" id="MF_00657"/>
    </source>
</evidence>
<evidence type="ECO:0000256" key="5">
    <source>
        <dbReference type="ARBA" id="ARBA00023002"/>
    </source>
</evidence>
<dbReference type="PANTHER" id="PTHR41536">
    <property type="entry name" value="PKHD-TYPE HYDROXYLASE YBIX"/>
    <property type="match status" value="1"/>
</dbReference>
<dbReference type="InterPro" id="IPR023550">
    <property type="entry name" value="PKHD_hydroxylase"/>
</dbReference>
<dbReference type="Pfam" id="PF13640">
    <property type="entry name" value="2OG-FeII_Oxy_3"/>
    <property type="match status" value="1"/>
</dbReference>
<dbReference type="SMART" id="SM00702">
    <property type="entry name" value="P4Hc"/>
    <property type="match status" value="1"/>
</dbReference>
<evidence type="ECO:0000256" key="6">
    <source>
        <dbReference type="ARBA" id="ARBA00023004"/>
    </source>
</evidence>
<protein>
    <submittedName>
        <fullName evidence="9">PKHD-type hydroxylase YbiX</fullName>
    </submittedName>
</protein>
<dbReference type="HAMAP" id="MF_00657">
    <property type="entry name" value="Hydroxyl_YbiX"/>
    <property type="match status" value="1"/>
</dbReference>
<keyword evidence="3 7" id="KW-0847">Vitamin C</keyword>